<evidence type="ECO:0000313" key="1">
    <source>
        <dbReference type="EMBL" id="TDT15675.1"/>
    </source>
</evidence>
<keyword evidence="2" id="KW-1185">Reference proteome</keyword>
<dbReference type="InterPro" id="IPR008972">
    <property type="entry name" value="Cupredoxin"/>
</dbReference>
<evidence type="ECO:0008006" key="3">
    <source>
        <dbReference type="Google" id="ProtNLM"/>
    </source>
</evidence>
<dbReference type="Gene3D" id="2.60.40.420">
    <property type="entry name" value="Cupredoxins - blue copper proteins"/>
    <property type="match status" value="1"/>
</dbReference>
<reference evidence="1 2" key="1">
    <citation type="submission" date="2019-03" db="EMBL/GenBank/DDBJ databases">
        <title>Sequencing the genomes of 1000 actinobacteria strains.</title>
        <authorList>
            <person name="Klenk H.-P."/>
        </authorList>
    </citation>
    <scope>NUCLEOTIDE SEQUENCE [LARGE SCALE GENOMIC DNA]</scope>
    <source>
        <strain evidence="1 2">DSM 18936</strain>
    </source>
</reference>
<dbReference type="Proteomes" id="UP000294558">
    <property type="component" value="Unassembled WGS sequence"/>
</dbReference>
<dbReference type="AlphaFoldDB" id="A0A4R7HXB3"/>
<accession>A0A4R7HXB3</accession>
<evidence type="ECO:0000313" key="2">
    <source>
        <dbReference type="Proteomes" id="UP000294558"/>
    </source>
</evidence>
<name>A0A4R7HXB3_9ACTN</name>
<comment type="caution">
    <text evidence="1">The sequence shown here is derived from an EMBL/GenBank/DDBJ whole genome shotgun (WGS) entry which is preliminary data.</text>
</comment>
<organism evidence="1 2">
    <name type="scientific">Ilumatobacter fluminis</name>
    <dbReference type="NCBI Taxonomy" id="467091"/>
    <lineage>
        <taxon>Bacteria</taxon>
        <taxon>Bacillati</taxon>
        <taxon>Actinomycetota</taxon>
        <taxon>Acidimicrobiia</taxon>
        <taxon>Acidimicrobiales</taxon>
        <taxon>Ilumatobacteraceae</taxon>
        <taxon>Ilumatobacter</taxon>
    </lineage>
</organism>
<dbReference type="SUPFAM" id="SSF49503">
    <property type="entry name" value="Cupredoxins"/>
    <property type="match status" value="1"/>
</dbReference>
<protein>
    <recommendedName>
        <fullName evidence="3">EfeO-type cupredoxin-like domain-containing protein</fullName>
    </recommendedName>
</protein>
<sequence length="130" mass="13967">MLAIAPIALLSACGGDEGPDVERSYDVELKVDDSGDEYKFVAVDEVPDFRVGDEVTFIVENTGNLNHDLQVQAPDGDVAGVAPAVAPGDTLEVTAFLGQVGIYRLNCLVDDHLTQHNMQTLIEVDPLIEE</sequence>
<dbReference type="EMBL" id="SOAU01000001">
    <property type="protein sequence ID" value="TDT15675.1"/>
    <property type="molecule type" value="Genomic_DNA"/>
</dbReference>
<dbReference type="RefSeq" id="WP_133868110.1">
    <property type="nucleotide sequence ID" value="NZ_SOAU01000001.1"/>
</dbReference>
<gene>
    <name evidence="1" type="ORF">BDK89_1251</name>
</gene>
<proteinExistence type="predicted"/>